<evidence type="ECO:0000256" key="3">
    <source>
        <dbReference type="ARBA" id="ARBA00023163"/>
    </source>
</evidence>
<dbReference type="Gene3D" id="3.40.50.2300">
    <property type="match status" value="2"/>
</dbReference>
<dbReference type="Pfam" id="PF00356">
    <property type="entry name" value="LacI"/>
    <property type="match status" value="1"/>
</dbReference>
<evidence type="ECO:0000313" key="5">
    <source>
        <dbReference type="EMBL" id="PJE29147.1"/>
    </source>
</evidence>
<evidence type="ECO:0000313" key="6">
    <source>
        <dbReference type="EMBL" id="SNY46484.1"/>
    </source>
</evidence>
<dbReference type="Pfam" id="PF13377">
    <property type="entry name" value="Peripla_BP_3"/>
    <property type="match status" value="1"/>
</dbReference>
<protein>
    <submittedName>
        <fullName evidence="5">LacI family transcriptional regulator</fullName>
    </submittedName>
    <submittedName>
        <fullName evidence="6">Transcriptional regulator, LacI family</fullName>
    </submittedName>
</protein>
<dbReference type="EMBL" id="OBEA01000002">
    <property type="protein sequence ID" value="SNY46484.1"/>
    <property type="molecule type" value="Genomic_DNA"/>
</dbReference>
<dbReference type="Gene3D" id="1.10.260.40">
    <property type="entry name" value="lambda repressor-like DNA-binding domains"/>
    <property type="match status" value="1"/>
</dbReference>
<dbReference type="PANTHER" id="PTHR30146:SF109">
    <property type="entry name" value="HTH-TYPE TRANSCRIPTIONAL REGULATOR GALS"/>
    <property type="match status" value="1"/>
</dbReference>
<dbReference type="PANTHER" id="PTHR30146">
    <property type="entry name" value="LACI-RELATED TRANSCRIPTIONAL REPRESSOR"/>
    <property type="match status" value="1"/>
</dbReference>
<reference evidence="5 8" key="2">
    <citation type="journal article" date="2018" name="Int. J. Syst. Evol. Microbiol.">
        <title>Pseudooceanicola lipolyticus sp. nov., a marine alphaproteobacterium, reclassification of Oceanicola flagellatus as Pseudooceanicola flagellatus comb. nov. and emended description of the genus Pseudooceanicola.</title>
        <authorList>
            <person name="Huang M.-M."/>
            <person name="Guo L.-L."/>
            <person name="Wu Y.-H."/>
            <person name="Lai Q.-L."/>
            <person name="Shao Z.-Z."/>
            <person name="Wang C.-S."/>
            <person name="Wu M."/>
            <person name="Xu X.-W."/>
        </authorList>
    </citation>
    <scope>NUCLEOTIDE SEQUENCE [LARGE SCALE GENOMIC DNA]</scope>
    <source>
        <strain evidence="5 8">Ar-45</strain>
    </source>
</reference>
<keyword evidence="3" id="KW-0804">Transcription</keyword>
<name>A0A285IET7_9RHOB</name>
<accession>A0A285IET7</accession>
<dbReference type="InterPro" id="IPR028082">
    <property type="entry name" value="Peripla_BP_I"/>
</dbReference>
<dbReference type="GO" id="GO:0003700">
    <property type="term" value="F:DNA-binding transcription factor activity"/>
    <property type="evidence" value="ECO:0007669"/>
    <property type="project" value="TreeGrafter"/>
</dbReference>
<keyword evidence="1" id="KW-0805">Transcription regulation</keyword>
<evidence type="ECO:0000256" key="2">
    <source>
        <dbReference type="ARBA" id="ARBA00023125"/>
    </source>
</evidence>
<evidence type="ECO:0000256" key="1">
    <source>
        <dbReference type="ARBA" id="ARBA00023015"/>
    </source>
</evidence>
<dbReference type="Proteomes" id="UP000231655">
    <property type="component" value="Unassembled WGS sequence"/>
</dbReference>
<dbReference type="CDD" id="cd01392">
    <property type="entry name" value="HTH_LacI"/>
    <property type="match status" value="1"/>
</dbReference>
<dbReference type="InterPro" id="IPR046335">
    <property type="entry name" value="LacI/GalR-like_sensor"/>
</dbReference>
<dbReference type="SUPFAM" id="SSF53822">
    <property type="entry name" value="Periplasmic binding protein-like I"/>
    <property type="match status" value="1"/>
</dbReference>
<dbReference type="SMART" id="SM00354">
    <property type="entry name" value="HTH_LACI"/>
    <property type="match status" value="1"/>
</dbReference>
<evidence type="ECO:0000313" key="8">
    <source>
        <dbReference type="Proteomes" id="UP000231702"/>
    </source>
</evidence>
<dbReference type="CDD" id="cd06278">
    <property type="entry name" value="PBP1_LacI-like"/>
    <property type="match status" value="1"/>
</dbReference>
<dbReference type="InterPro" id="IPR010982">
    <property type="entry name" value="Lambda_DNA-bd_dom_sf"/>
</dbReference>
<dbReference type="PROSITE" id="PS50932">
    <property type="entry name" value="HTH_LACI_2"/>
    <property type="match status" value="1"/>
</dbReference>
<dbReference type="EMBL" id="PGTD01000016">
    <property type="protein sequence ID" value="PJE29147.1"/>
    <property type="molecule type" value="Genomic_DNA"/>
</dbReference>
<evidence type="ECO:0000259" key="4">
    <source>
        <dbReference type="PROSITE" id="PS50932"/>
    </source>
</evidence>
<gene>
    <name evidence="5" type="ORF">CVM39_11975</name>
    <name evidence="6" type="ORF">SAMN06297129_0970</name>
</gene>
<dbReference type="RefSeq" id="WP_097144766.1">
    <property type="nucleotide sequence ID" value="NZ_OBEA01000002.1"/>
</dbReference>
<sequence>MSGAEAPLAGNRRVTASDVAKAAGVSQSTVSRSFSDDKRISAATRDHVRAVATRMGYTPNALARSLITSRSGMVAVIATRQSILAMPEMLTAISEALGRRDQRMLLFAPADESDVQNAVNEAWSFPLEGAISCVTLDPVHLEGFRRNRIPVVLYNRRAPGLADSACTSHRSAAAELAERLWQRGQRRFLCLAGPDDAPVGRERALGFAERITALGGAPVTMVATDFSYDGGHAALLAALRNSPLPDAVFCVNDQLAMGAADALRHEMGLSVPADISVLGFDDVPEARRPAYLLTTVRQDLKSLAEQSAALLEARSADPASPVRELDILGELIERQSARL</sequence>
<dbReference type="OrthoDB" id="8433438at2"/>
<dbReference type="AlphaFoldDB" id="A0A285IET7"/>
<feature type="domain" description="HTH lacI-type" evidence="4">
    <location>
        <begin position="14"/>
        <end position="68"/>
    </location>
</feature>
<dbReference type="SUPFAM" id="SSF47413">
    <property type="entry name" value="lambda repressor-like DNA-binding domains"/>
    <property type="match status" value="1"/>
</dbReference>
<dbReference type="Proteomes" id="UP000231702">
    <property type="component" value="Unassembled WGS sequence"/>
</dbReference>
<proteinExistence type="predicted"/>
<dbReference type="GO" id="GO:0000976">
    <property type="term" value="F:transcription cis-regulatory region binding"/>
    <property type="evidence" value="ECO:0007669"/>
    <property type="project" value="TreeGrafter"/>
</dbReference>
<keyword evidence="8" id="KW-1185">Reference proteome</keyword>
<evidence type="ECO:0000313" key="7">
    <source>
        <dbReference type="Proteomes" id="UP000231655"/>
    </source>
</evidence>
<reference evidence="6 7" key="1">
    <citation type="submission" date="2017-09" db="EMBL/GenBank/DDBJ databases">
        <authorList>
            <person name="Ehlers B."/>
            <person name="Leendertz F.H."/>
        </authorList>
    </citation>
    <scope>NUCLEOTIDE SEQUENCE [LARGE SCALE GENOMIC DNA]</scope>
    <source>
        <strain evidence="6 7">CGMCC 1.12662</strain>
    </source>
</reference>
<keyword evidence="2" id="KW-0238">DNA-binding</keyword>
<organism evidence="6 7">
    <name type="scientific">Pseudooceanicola antarcticus</name>
    <dbReference type="NCBI Taxonomy" id="1247613"/>
    <lineage>
        <taxon>Bacteria</taxon>
        <taxon>Pseudomonadati</taxon>
        <taxon>Pseudomonadota</taxon>
        <taxon>Alphaproteobacteria</taxon>
        <taxon>Rhodobacterales</taxon>
        <taxon>Paracoccaceae</taxon>
        <taxon>Pseudooceanicola</taxon>
    </lineage>
</organism>
<dbReference type="InterPro" id="IPR000843">
    <property type="entry name" value="HTH_LacI"/>
</dbReference>